<sequence>MDWVFERHQNLWSWYIRPIFIIPLCFFSYKRHFLGISITLFCIFTSMFWFPIPQEFSPRAEMFLQFEKKWLLDNWNAEKWILTAMIPISLVILCVSFWKRSWLLGILIVVLMAFGKIIWSVIYAGSTAKSIIFPAILGLLISLIFIIAFKEWEKNKPQKN</sequence>
<feature type="transmembrane region" description="Helical" evidence="1">
    <location>
        <begin position="12"/>
        <end position="29"/>
    </location>
</feature>
<dbReference type="AlphaFoldDB" id="A0AAV5AW78"/>
<dbReference type="Proteomes" id="UP001208692">
    <property type="component" value="Unassembled WGS sequence"/>
</dbReference>
<evidence type="ECO:0000313" key="4">
    <source>
        <dbReference type="Proteomes" id="UP001207736"/>
    </source>
</evidence>
<keyword evidence="1" id="KW-0472">Membrane</keyword>
<keyword evidence="5" id="KW-1185">Reference proteome</keyword>
<organism evidence="2 4">
    <name type="scientific">Capnocytophaga catalasegens</name>
    <dbReference type="NCBI Taxonomy" id="1004260"/>
    <lineage>
        <taxon>Bacteria</taxon>
        <taxon>Pseudomonadati</taxon>
        <taxon>Bacteroidota</taxon>
        <taxon>Flavobacteriia</taxon>
        <taxon>Flavobacteriales</taxon>
        <taxon>Flavobacteriaceae</taxon>
        <taxon>Capnocytophaga</taxon>
    </lineage>
</organism>
<feature type="transmembrane region" description="Helical" evidence="1">
    <location>
        <begin position="131"/>
        <end position="149"/>
    </location>
</feature>
<dbReference type="RefSeq" id="WP_264845674.1">
    <property type="nucleotide sequence ID" value="NZ_BPMA01000014.1"/>
</dbReference>
<evidence type="ECO:0000313" key="2">
    <source>
        <dbReference type="EMBL" id="GJM50565.1"/>
    </source>
</evidence>
<dbReference type="EMBL" id="BQKA01000030">
    <property type="protein sequence ID" value="GJM50565.1"/>
    <property type="molecule type" value="Genomic_DNA"/>
</dbReference>
<feature type="transmembrane region" description="Helical" evidence="1">
    <location>
        <begin position="80"/>
        <end position="98"/>
    </location>
</feature>
<comment type="caution">
    <text evidence="2">The sequence shown here is derived from an EMBL/GenBank/DDBJ whole genome shotgun (WGS) entry which is preliminary data.</text>
</comment>
<dbReference type="EMBL" id="BQKB01000042">
    <property type="protein sequence ID" value="GJM53604.1"/>
    <property type="molecule type" value="Genomic_DNA"/>
</dbReference>
<evidence type="ECO:0000256" key="1">
    <source>
        <dbReference type="SAM" id="Phobius"/>
    </source>
</evidence>
<keyword evidence="1" id="KW-0812">Transmembrane</keyword>
<reference evidence="2 5" key="1">
    <citation type="submission" date="2021-11" db="EMBL/GenBank/DDBJ databases">
        <title>Draft genome sequence of Capnocytophaga sp. strain KC07075 isolated from cat oral cavity.</title>
        <authorList>
            <person name="Suzuki M."/>
            <person name="Imaoka K."/>
            <person name="Kimura M."/>
            <person name="Morikawa S."/>
            <person name="Maeda K."/>
        </authorList>
    </citation>
    <scope>NUCLEOTIDE SEQUENCE</scope>
    <source>
        <strain evidence="2">KC07075</strain>
        <strain evidence="3 5">KC07079</strain>
    </source>
</reference>
<feature type="transmembrane region" description="Helical" evidence="1">
    <location>
        <begin position="34"/>
        <end position="52"/>
    </location>
</feature>
<protein>
    <submittedName>
        <fullName evidence="2">Uncharacterized protein</fullName>
    </submittedName>
</protein>
<accession>A0AAV5AW78</accession>
<feature type="transmembrane region" description="Helical" evidence="1">
    <location>
        <begin position="103"/>
        <end position="125"/>
    </location>
</feature>
<proteinExistence type="predicted"/>
<evidence type="ECO:0000313" key="3">
    <source>
        <dbReference type="EMBL" id="GJM53604.1"/>
    </source>
</evidence>
<evidence type="ECO:0000313" key="5">
    <source>
        <dbReference type="Proteomes" id="UP001208692"/>
    </source>
</evidence>
<gene>
    <name evidence="2" type="ORF">RCZ15_15380</name>
    <name evidence="3" type="ORF">RCZ16_19200</name>
</gene>
<keyword evidence="1" id="KW-1133">Transmembrane helix</keyword>
<name>A0AAV5AW78_9FLAO</name>
<dbReference type="Proteomes" id="UP001207736">
    <property type="component" value="Unassembled WGS sequence"/>
</dbReference>